<reference evidence="1" key="1">
    <citation type="submission" date="2023-04" db="EMBL/GenBank/DDBJ databases">
        <title>Draft Genome sequencing of Naganishia species isolated from polar environments using Oxford Nanopore Technology.</title>
        <authorList>
            <person name="Leo P."/>
            <person name="Venkateswaran K."/>
        </authorList>
    </citation>
    <scope>NUCLEOTIDE SEQUENCE</scope>
    <source>
        <strain evidence="1">MNA-CCFEE 5261</strain>
    </source>
</reference>
<accession>A0ACC2V7J1</accession>
<name>A0ACC2V7J1_9TREE</name>
<organism evidence="1 2">
    <name type="scientific">Naganishia cerealis</name>
    <dbReference type="NCBI Taxonomy" id="610337"/>
    <lineage>
        <taxon>Eukaryota</taxon>
        <taxon>Fungi</taxon>
        <taxon>Dikarya</taxon>
        <taxon>Basidiomycota</taxon>
        <taxon>Agaricomycotina</taxon>
        <taxon>Tremellomycetes</taxon>
        <taxon>Filobasidiales</taxon>
        <taxon>Filobasidiaceae</taxon>
        <taxon>Naganishia</taxon>
    </lineage>
</organism>
<dbReference type="EMBL" id="JASBWR010000107">
    <property type="protein sequence ID" value="KAJ9094860.1"/>
    <property type="molecule type" value="Genomic_DNA"/>
</dbReference>
<comment type="caution">
    <text evidence="1">The sequence shown here is derived from an EMBL/GenBank/DDBJ whole genome shotgun (WGS) entry which is preliminary data.</text>
</comment>
<evidence type="ECO:0000313" key="2">
    <source>
        <dbReference type="Proteomes" id="UP001241377"/>
    </source>
</evidence>
<proteinExistence type="predicted"/>
<evidence type="ECO:0000313" key="1">
    <source>
        <dbReference type="EMBL" id="KAJ9094860.1"/>
    </source>
</evidence>
<gene>
    <name evidence="1" type="ORF">QFC19_007789</name>
</gene>
<keyword evidence="2" id="KW-1185">Reference proteome</keyword>
<sequence>MSPEYIEIDSDSDNGLPTTKSRSAPPTKTNTRFTAVAAVSSSFGSNDIAWDTLDDGWIDKILREEAAGAQAQAGNNVPSASHDGTRKGDVVDLSASRTPSPAHRKPSSSIAGLSIKYARDHLAHISEFPADGLSSSPITTDPTLQALISGNSRGVAADKGKRREIYLSPAAIPVKQSHPQRSPPTQSSQIELFTSPSVLAPPRIQVSPVEVEVLNMADSPVALTKTRDVLALAGPSIQPNDVLFGKFSRSATEKLGNTSEDGDTDEDSYALDFSGANKDKGKRRADDAMDKDDLFEALCGDVVRPAKSLKRTRTSIDGLSLPTHNRSFGATKSMSAILSAGETSMAGITAAEKKAESARSKAIKAEEAERSKAQKALQKEREKQRALAEKEAKKKDAEVNKLRSSKSETVREVTVHISAELEHRGSPLATALPLLRERLAEKNSSMLLIPVPESEDPAQCDQVDGSTMHVPGLVKVKRWVTAEFDREKRRFVALKDGDEYWQDQLPYVIVITAKDLVVKIVAGKYDKSNGLVAWLNSMKRKLGLTRSATDIYASTPVGAAPASVPGSQTSRCEIMLMIHGMKAYYSKSNSAKRKEFSDKVRNHMTGQGAQNAPEGAAGRSAQDGSSEEHMPDKEEVEKELVRLQLIHRCFQVCATDLSIQSRSSLQQYRHIQNSHLPFSTRDLPKKGDGPYGTFKLMLEEITGVTESGAEGIADQWKSFRTLMEEYEHMERRKEKGEIGQKQIEGMLANCVVKALTTGVANARPLGMNAPT</sequence>
<protein>
    <submittedName>
        <fullName evidence="1">Uncharacterized protein</fullName>
    </submittedName>
</protein>
<dbReference type="Proteomes" id="UP001241377">
    <property type="component" value="Unassembled WGS sequence"/>
</dbReference>